<gene>
    <name evidence="1" type="ORF">HAX54_030433</name>
</gene>
<name>A0ABS8SB22_DATST</name>
<dbReference type="Proteomes" id="UP000823775">
    <property type="component" value="Unassembled WGS sequence"/>
</dbReference>
<evidence type="ECO:0000313" key="2">
    <source>
        <dbReference type="Proteomes" id="UP000823775"/>
    </source>
</evidence>
<organism evidence="1 2">
    <name type="scientific">Datura stramonium</name>
    <name type="common">Jimsonweed</name>
    <name type="synonym">Common thornapple</name>
    <dbReference type="NCBI Taxonomy" id="4076"/>
    <lineage>
        <taxon>Eukaryota</taxon>
        <taxon>Viridiplantae</taxon>
        <taxon>Streptophyta</taxon>
        <taxon>Embryophyta</taxon>
        <taxon>Tracheophyta</taxon>
        <taxon>Spermatophyta</taxon>
        <taxon>Magnoliopsida</taxon>
        <taxon>eudicotyledons</taxon>
        <taxon>Gunneridae</taxon>
        <taxon>Pentapetalae</taxon>
        <taxon>asterids</taxon>
        <taxon>lamiids</taxon>
        <taxon>Solanales</taxon>
        <taxon>Solanaceae</taxon>
        <taxon>Solanoideae</taxon>
        <taxon>Datureae</taxon>
        <taxon>Datura</taxon>
    </lineage>
</organism>
<sequence>MIPLCRYAKNEGANTTVRNKSSPIPTGSTRVERPTDRIFLFGRFYPPPSGSHIRCQFTSFVAGRESTRDGGLG</sequence>
<keyword evidence="2" id="KW-1185">Reference proteome</keyword>
<proteinExistence type="predicted"/>
<dbReference type="EMBL" id="JACEIK010000381">
    <property type="protein sequence ID" value="MCD7456006.1"/>
    <property type="molecule type" value="Genomic_DNA"/>
</dbReference>
<evidence type="ECO:0000313" key="1">
    <source>
        <dbReference type="EMBL" id="MCD7456006.1"/>
    </source>
</evidence>
<protein>
    <submittedName>
        <fullName evidence="1">Uncharacterized protein</fullName>
    </submittedName>
</protein>
<accession>A0ABS8SB22</accession>
<reference evidence="1 2" key="1">
    <citation type="journal article" date="2021" name="BMC Genomics">
        <title>Datura genome reveals duplications of psychoactive alkaloid biosynthetic genes and high mutation rate following tissue culture.</title>
        <authorList>
            <person name="Rajewski A."/>
            <person name="Carter-House D."/>
            <person name="Stajich J."/>
            <person name="Litt A."/>
        </authorList>
    </citation>
    <scope>NUCLEOTIDE SEQUENCE [LARGE SCALE GENOMIC DNA]</scope>
    <source>
        <strain evidence="1">AR-01</strain>
    </source>
</reference>
<comment type="caution">
    <text evidence="1">The sequence shown here is derived from an EMBL/GenBank/DDBJ whole genome shotgun (WGS) entry which is preliminary data.</text>
</comment>